<feature type="domain" description="ShKT" evidence="5">
    <location>
        <begin position="454"/>
        <end position="488"/>
    </location>
</feature>
<evidence type="ECO:0000313" key="6">
    <source>
        <dbReference type="EMBL" id="KAL3100942.1"/>
    </source>
</evidence>
<feature type="domain" description="ShKT" evidence="5">
    <location>
        <begin position="568"/>
        <end position="602"/>
    </location>
</feature>
<dbReference type="PANTHER" id="PTHR11474:SF21">
    <property type="entry name" value="SHKT DOMAIN-CONTAINING PROTEIN"/>
    <property type="match status" value="1"/>
</dbReference>
<evidence type="ECO:0000313" key="7">
    <source>
        <dbReference type="Proteomes" id="UP001620645"/>
    </source>
</evidence>
<dbReference type="Gene3D" id="1.10.1280.10">
    <property type="entry name" value="Di-copper center containing domain from catechol oxidase"/>
    <property type="match status" value="1"/>
</dbReference>
<feature type="disulfide bond" evidence="2">
    <location>
        <begin position="454"/>
        <end position="488"/>
    </location>
</feature>
<keyword evidence="4" id="KW-0732">Signal</keyword>
<accession>A0ABD2KDC3</accession>
<dbReference type="Pfam" id="PF01549">
    <property type="entry name" value="ShK"/>
    <property type="match status" value="4"/>
</dbReference>
<evidence type="ECO:0000256" key="1">
    <source>
        <dbReference type="ARBA" id="ARBA00022723"/>
    </source>
</evidence>
<dbReference type="PROSITE" id="PS00498">
    <property type="entry name" value="TYROSINASE_2"/>
    <property type="match status" value="1"/>
</dbReference>
<feature type="domain" description="ShKT" evidence="5">
    <location>
        <begin position="612"/>
        <end position="645"/>
    </location>
</feature>
<gene>
    <name evidence="6" type="ORF">niasHS_001402</name>
</gene>
<keyword evidence="1" id="KW-0479">Metal-binding</keyword>
<feature type="chain" id="PRO_5044853884" description="ShKT domain-containing protein" evidence="4">
    <location>
        <begin position="20"/>
        <end position="767"/>
    </location>
</feature>
<feature type="domain" description="ShKT" evidence="5">
    <location>
        <begin position="498"/>
        <end position="532"/>
    </location>
</feature>
<keyword evidence="2" id="KW-1015">Disulfide bond</keyword>
<dbReference type="InterPro" id="IPR003582">
    <property type="entry name" value="ShKT_dom"/>
</dbReference>
<dbReference type="Pfam" id="PF00264">
    <property type="entry name" value="Tyrosinase"/>
    <property type="match status" value="1"/>
</dbReference>
<dbReference type="EMBL" id="JBICCN010000027">
    <property type="protein sequence ID" value="KAL3100942.1"/>
    <property type="molecule type" value="Genomic_DNA"/>
</dbReference>
<feature type="region of interest" description="Disordered" evidence="3">
    <location>
        <begin position="740"/>
        <end position="767"/>
    </location>
</feature>
<dbReference type="SUPFAM" id="SSF48056">
    <property type="entry name" value="Di-copper centre-containing domain"/>
    <property type="match status" value="1"/>
</dbReference>
<protein>
    <recommendedName>
        <fullName evidence="5">ShKT domain-containing protein</fullName>
    </recommendedName>
</protein>
<evidence type="ECO:0000256" key="2">
    <source>
        <dbReference type="PROSITE-ProRule" id="PRU01005"/>
    </source>
</evidence>
<dbReference type="PRINTS" id="PR00092">
    <property type="entry name" value="TYROSINASE"/>
</dbReference>
<dbReference type="AlphaFoldDB" id="A0ABD2KDC3"/>
<dbReference type="Proteomes" id="UP001620645">
    <property type="component" value="Unassembled WGS sequence"/>
</dbReference>
<evidence type="ECO:0000256" key="3">
    <source>
        <dbReference type="SAM" id="MobiDB-lite"/>
    </source>
</evidence>
<dbReference type="InterPro" id="IPR008922">
    <property type="entry name" value="Di-copper_centre_dom_sf"/>
</dbReference>
<dbReference type="InterPro" id="IPR002227">
    <property type="entry name" value="Tyrosinase_Cu-bd"/>
</dbReference>
<reference evidence="6 7" key="1">
    <citation type="submission" date="2024-10" db="EMBL/GenBank/DDBJ databases">
        <authorList>
            <person name="Kim D."/>
        </authorList>
    </citation>
    <scope>NUCLEOTIDE SEQUENCE [LARGE SCALE GENOMIC DNA]</scope>
    <source>
        <strain evidence="6">Taebaek</strain>
    </source>
</reference>
<feature type="disulfide bond" evidence="2">
    <location>
        <begin position="498"/>
        <end position="532"/>
    </location>
</feature>
<dbReference type="PROSITE" id="PS51670">
    <property type="entry name" value="SHKT"/>
    <property type="match status" value="4"/>
</dbReference>
<feature type="signal peptide" evidence="4">
    <location>
        <begin position="1"/>
        <end position="19"/>
    </location>
</feature>
<comment type="caution">
    <text evidence="2">Lacks conserved residue(s) required for the propagation of feature annotation.</text>
</comment>
<name>A0ABD2KDC3_HETSC</name>
<dbReference type="SMART" id="SM00254">
    <property type="entry name" value="ShKT"/>
    <property type="match status" value="4"/>
</dbReference>
<dbReference type="GO" id="GO:0046872">
    <property type="term" value="F:metal ion binding"/>
    <property type="evidence" value="ECO:0007669"/>
    <property type="project" value="UniProtKB-KW"/>
</dbReference>
<evidence type="ECO:0000259" key="5">
    <source>
        <dbReference type="PROSITE" id="PS51670"/>
    </source>
</evidence>
<dbReference type="InterPro" id="IPR050316">
    <property type="entry name" value="Tyrosinase/Hemocyanin"/>
</dbReference>
<dbReference type="PANTHER" id="PTHR11474">
    <property type="entry name" value="TYROSINASE FAMILY MEMBER"/>
    <property type="match status" value="1"/>
</dbReference>
<proteinExistence type="predicted"/>
<sequence>MPFKLLFVLILALFSLTNAQKNCASAPTSAFRILCEQLHRWDTNARAAPPVDDKIPLPPAIPGLPAPTLAAEIAPVAATPYQCMDLQCLSSYLGGRQLNKAIRKEYRMLSDMERSRFHAAMKTIKQNGEYDKIARIHADPTIGGGAHGGPAFLPWHREYIKRLEIALRQVDPSVALPYWDSTIEDRLPTPKDSHMFTTDFMGETDAAGNLVKGDFAGWRTTTGKANVLRKLGADGHGFRDTEINWFLQQTSPEMIFGYSAPQQGCTVTTNYNLIEYTHGNIHLFIGGDMAEQSTAANDPIFFLLHSFVDFIWEMKRQQQAPFEREQMYPMDNTQCASASHFGSASMRPFQPWTNRDGLSNRYLDLYEYAPRPNCMMGPNCGSKYLFCDRSHGAPHCAAQVKPGGNCTGFRSGEDVCLNGECRAGKCVQTEKATPTPKPPKSTTGSPITPVHVSCYNEHECCGTWATKGECRRNPTYMNLWCKASCGQCQPNYNLATECLDRHKNCGQWSRQGECNKNQFFMTENCRKSCSKCGVSRAQVCGGGAGSKANHNRVTQAPPKQAKCTSPMCFNENLCCQLWGLMGECRKNAAWMTCNCRVSCGACIPQNYAFGACADYHPQCGLWAGRGECQKNGWMLENCKASCDTCVSFWELRQMCRGSQSGGRRTRRSLSSSLAAEYAPAIEFDDELIGPELFSRMAREAAPINEYNETTAIPLKGISVVGGDINEEHVKNLFGDQAQLAKPPSAAANGNVKKPKRKVPESYGMPSV</sequence>
<comment type="caution">
    <text evidence="6">The sequence shown here is derived from an EMBL/GenBank/DDBJ whole genome shotgun (WGS) entry which is preliminary data.</text>
</comment>
<organism evidence="6 7">
    <name type="scientific">Heterodera schachtii</name>
    <name type="common">Sugarbeet cyst nematode worm</name>
    <name type="synonym">Tylenchus schachtii</name>
    <dbReference type="NCBI Taxonomy" id="97005"/>
    <lineage>
        <taxon>Eukaryota</taxon>
        <taxon>Metazoa</taxon>
        <taxon>Ecdysozoa</taxon>
        <taxon>Nematoda</taxon>
        <taxon>Chromadorea</taxon>
        <taxon>Rhabditida</taxon>
        <taxon>Tylenchina</taxon>
        <taxon>Tylenchomorpha</taxon>
        <taxon>Tylenchoidea</taxon>
        <taxon>Heteroderidae</taxon>
        <taxon>Heteroderinae</taxon>
        <taxon>Heterodera</taxon>
    </lineage>
</organism>
<evidence type="ECO:0000256" key="4">
    <source>
        <dbReference type="SAM" id="SignalP"/>
    </source>
</evidence>
<feature type="disulfide bond" evidence="2">
    <location>
        <begin position="568"/>
        <end position="602"/>
    </location>
</feature>
<keyword evidence="7" id="KW-1185">Reference proteome</keyword>